<name>B2B2G1_PODAN</name>
<keyword evidence="4" id="KW-1185">Reference proteome</keyword>
<sequence>MSFLPAVSFLTVQNHRPFALLHITSLTHFHIITYIAPFALEPFAHYITPANEYLRLAICCFWSLPCGKRLTETVNTHHEDEDHHSQRHCWRSGPLRYYPGLRGPGRRARCHLQHAHQHHQEQRHRPYHWHHPASCSQNGHRLPRLESRLPGPMPPPTRGPSKKPKKIDCWPKGEEKTVTINIEDGIAYLSDMPGLTQNDTGQCGRVSCSYNWAILWRNTDVKKKYVPWLDIADSAFDICP</sequence>
<dbReference type="EMBL" id="CU638744">
    <property type="protein sequence ID" value="CAP71296.1"/>
    <property type="molecule type" value="Genomic_DNA"/>
</dbReference>
<reference evidence="2" key="2">
    <citation type="submission" date="2008-07" db="EMBL/GenBank/DDBJ databases">
        <authorList>
            <person name="Genoscope - CEA"/>
        </authorList>
    </citation>
    <scope>NUCLEOTIDE SEQUENCE</scope>
    <source>
        <strain evidence="2">S mat+</strain>
    </source>
</reference>
<protein>
    <submittedName>
        <fullName evidence="2">Podospora anserina S mat+ genomic DNA chromosome 6, supercontig 2</fullName>
    </submittedName>
</protein>
<dbReference type="Proteomes" id="UP000001197">
    <property type="component" value="Chromosome 6"/>
</dbReference>
<dbReference type="AlphaFoldDB" id="B2B2G1"/>
<dbReference type="HOGENOM" id="CLU_1156815_0_0_1"/>
<dbReference type="KEGG" id="pan:PODANSg7199"/>
<reference evidence="4" key="3">
    <citation type="journal article" date="2014" name="Genetics">
        <title>Maintaining two mating types: Structure of the mating type locus and its role in heterokaryosis in Podospora anserina.</title>
        <authorList>
            <person name="Grognet P."/>
            <person name="Bidard F."/>
            <person name="Kuchly C."/>
            <person name="Tong L.C.H."/>
            <person name="Coppin E."/>
            <person name="Benkhali J.A."/>
            <person name="Couloux A."/>
            <person name="Wincker P."/>
            <person name="Debuchy R."/>
            <person name="Silar P."/>
        </authorList>
    </citation>
    <scope>GENOME REANNOTATION</scope>
    <source>
        <strain evidence="4">S / ATCC MYA-4624 / DSM 980 / FGSC 10383</strain>
    </source>
</reference>
<organism evidence="2">
    <name type="scientific">Podospora anserina (strain S / ATCC MYA-4624 / DSM 980 / FGSC 10383)</name>
    <name type="common">Pleurage anserina</name>
    <dbReference type="NCBI Taxonomy" id="515849"/>
    <lineage>
        <taxon>Eukaryota</taxon>
        <taxon>Fungi</taxon>
        <taxon>Dikarya</taxon>
        <taxon>Ascomycota</taxon>
        <taxon>Pezizomycotina</taxon>
        <taxon>Sordariomycetes</taxon>
        <taxon>Sordariomycetidae</taxon>
        <taxon>Sordariales</taxon>
        <taxon>Podosporaceae</taxon>
        <taxon>Podospora</taxon>
        <taxon>Podospora anserina</taxon>
    </lineage>
</organism>
<reference evidence="2 4" key="1">
    <citation type="journal article" date="2008" name="Genome Biol.">
        <title>The genome sequence of the model ascomycete fungus Podospora anserina.</title>
        <authorList>
            <person name="Espagne E."/>
            <person name="Lespinet O."/>
            <person name="Malagnac F."/>
            <person name="Da Silva C."/>
            <person name="Jaillon O."/>
            <person name="Porcel B.M."/>
            <person name="Couloux A."/>
            <person name="Aury J.-M."/>
            <person name="Segurens B."/>
            <person name="Poulain J."/>
            <person name="Anthouard V."/>
            <person name="Grossetete S."/>
            <person name="Khalili H."/>
            <person name="Coppin E."/>
            <person name="Dequard-Chablat M."/>
            <person name="Picard M."/>
            <person name="Contamine V."/>
            <person name="Arnaise S."/>
            <person name="Bourdais A."/>
            <person name="Berteaux-Lecellier V."/>
            <person name="Gautheret D."/>
            <person name="de Vries R.P."/>
            <person name="Battaglia E."/>
            <person name="Coutinho P.M."/>
            <person name="Danchin E.G.J."/>
            <person name="Henrissat B."/>
            <person name="El Khoury R."/>
            <person name="Sainsard-Chanet A."/>
            <person name="Boivin A."/>
            <person name="Pinan-Lucarre B."/>
            <person name="Sellem C.H."/>
            <person name="Debuchy R."/>
            <person name="Wincker P."/>
            <person name="Weissenbach J."/>
            <person name="Silar P."/>
        </authorList>
    </citation>
    <scope>NUCLEOTIDE SEQUENCE [LARGE SCALE GENOMIC DNA]</scope>
    <source>
        <strain evidence="4">S / ATCC MYA-4624 / DSM 980 / FGSC 10383</strain>
        <strain evidence="2">S mat+</strain>
    </source>
</reference>
<evidence type="ECO:0000313" key="3">
    <source>
        <dbReference type="EMBL" id="CDP30696.1"/>
    </source>
</evidence>
<proteinExistence type="predicted"/>
<dbReference type="EMBL" id="FO904941">
    <property type="protein sequence ID" value="CDP30696.1"/>
    <property type="molecule type" value="Genomic_DNA"/>
</dbReference>
<feature type="region of interest" description="Disordered" evidence="1">
    <location>
        <begin position="115"/>
        <end position="169"/>
    </location>
</feature>
<evidence type="ECO:0000256" key="1">
    <source>
        <dbReference type="SAM" id="MobiDB-lite"/>
    </source>
</evidence>
<gene>
    <name evidence="2" type="ORF">PODANS_6_3310</name>
</gene>
<reference evidence="3" key="4">
    <citation type="submission" date="2015-04" db="EMBL/GenBank/DDBJ databases">
        <title>Maintaining two mating types: Structure of the mating type locus and its role in heterokaryosis in Podospora anserina.</title>
        <authorList>
            <person name="Grognet P."/>
            <person name="Bidard F."/>
            <person name="Kuchly C."/>
            <person name="Chan Ho Tong L."/>
            <person name="Coppin E."/>
            <person name="Ait Benkhali J."/>
            <person name="Couloux A."/>
            <person name="Wincker P."/>
            <person name="Debuchy R."/>
            <person name="Silar P."/>
        </authorList>
    </citation>
    <scope>NUCLEOTIDE SEQUENCE</scope>
</reference>
<accession>B2B2G1</accession>
<evidence type="ECO:0000313" key="2">
    <source>
        <dbReference type="EMBL" id="CAP71296.1"/>
    </source>
</evidence>
<evidence type="ECO:0000313" key="4">
    <source>
        <dbReference type="Proteomes" id="UP000001197"/>
    </source>
</evidence>